<evidence type="ECO:0000259" key="6">
    <source>
        <dbReference type="PROSITE" id="PS50888"/>
    </source>
</evidence>
<accession>A0A5A9NC15</accession>
<dbReference type="GO" id="GO:0006355">
    <property type="term" value="P:regulation of DNA-templated transcription"/>
    <property type="evidence" value="ECO:0007669"/>
    <property type="project" value="InterPro"/>
</dbReference>
<dbReference type="GO" id="GO:0005634">
    <property type="term" value="C:nucleus"/>
    <property type="evidence" value="ECO:0007669"/>
    <property type="project" value="UniProtKB-SubCell"/>
</dbReference>
<dbReference type="PANTHER" id="PTHR10985">
    <property type="entry name" value="BASIC HELIX-LOOP-HELIX TRANSCRIPTION FACTOR, HES-RELATED"/>
    <property type="match status" value="1"/>
</dbReference>
<dbReference type="SMART" id="SM00353">
    <property type="entry name" value="HLH"/>
    <property type="match status" value="1"/>
</dbReference>
<feature type="domain" description="Orange" evidence="7">
    <location>
        <begin position="83"/>
        <end position="115"/>
    </location>
</feature>
<organism evidence="8 9">
    <name type="scientific">Triplophysa tibetana</name>
    <dbReference type="NCBI Taxonomy" id="1572043"/>
    <lineage>
        <taxon>Eukaryota</taxon>
        <taxon>Metazoa</taxon>
        <taxon>Chordata</taxon>
        <taxon>Craniata</taxon>
        <taxon>Vertebrata</taxon>
        <taxon>Euteleostomi</taxon>
        <taxon>Actinopterygii</taxon>
        <taxon>Neopterygii</taxon>
        <taxon>Teleostei</taxon>
        <taxon>Ostariophysi</taxon>
        <taxon>Cypriniformes</taxon>
        <taxon>Nemacheilidae</taxon>
        <taxon>Triplophysa</taxon>
    </lineage>
</organism>
<comment type="caution">
    <text evidence="8">The sequence shown here is derived from an EMBL/GenBank/DDBJ whole genome shotgun (WGS) entry which is preliminary data.</text>
</comment>
<dbReference type="Proteomes" id="UP000324632">
    <property type="component" value="Chromosome 19"/>
</dbReference>
<evidence type="ECO:0000313" key="8">
    <source>
        <dbReference type="EMBL" id="KAA0707522.1"/>
    </source>
</evidence>
<feature type="domain" description="BHLH" evidence="6">
    <location>
        <begin position="15"/>
        <end position="71"/>
    </location>
</feature>
<dbReference type="PROSITE" id="PS50888">
    <property type="entry name" value="BHLH"/>
    <property type="match status" value="1"/>
</dbReference>
<keyword evidence="9" id="KW-1185">Reference proteome</keyword>
<dbReference type="SUPFAM" id="SSF47459">
    <property type="entry name" value="HLH, helix-loop-helix DNA-binding domain"/>
    <property type="match status" value="1"/>
</dbReference>
<dbReference type="EMBL" id="SOYY01000019">
    <property type="protein sequence ID" value="KAA0707522.1"/>
    <property type="molecule type" value="Genomic_DNA"/>
</dbReference>
<dbReference type="InterPro" id="IPR050370">
    <property type="entry name" value="HES_HEY"/>
</dbReference>
<evidence type="ECO:0000256" key="3">
    <source>
        <dbReference type="ARBA" id="ARBA00023015"/>
    </source>
</evidence>
<name>A0A5A9NC15_9TELE</name>
<reference evidence="8 9" key="1">
    <citation type="journal article" date="2019" name="Mol. Ecol. Resour.">
        <title>Chromosome-level genome assembly of Triplophysa tibetana, a fish adapted to the harsh high-altitude environment of the Tibetan Plateau.</title>
        <authorList>
            <person name="Yang X."/>
            <person name="Liu H."/>
            <person name="Ma Z."/>
            <person name="Zou Y."/>
            <person name="Zou M."/>
            <person name="Mao Y."/>
            <person name="Li X."/>
            <person name="Wang H."/>
            <person name="Chen T."/>
            <person name="Wang W."/>
            <person name="Yang R."/>
        </authorList>
    </citation>
    <scope>NUCLEOTIDE SEQUENCE [LARGE SCALE GENOMIC DNA]</scope>
    <source>
        <strain evidence="8">TTIB1903HZAU</strain>
        <tissue evidence="8">Muscle</tissue>
    </source>
</reference>
<keyword evidence="3" id="KW-0805">Transcription regulation</keyword>
<evidence type="ECO:0000256" key="4">
    <source>
        <dbReference type="ARBA" id="ARBA00023163"/>
    </source>
</evidence>
<evidence type="ECO:0000256" key="1">
    <source>
        <dbReference type="ARBA" id="ARBA00004123"/>
    </source>
</evidence>
<dbReference type="OrthoDB" id="6085656at2759"/>
<dbReference type="PROSITE" id="PS51054">
    <property type="entry name" value="ORANGE"/>
    <property type="match status" value="1"/>
</dbReference>
<dbReference type="InterPro" id="IPR036638">
    <property type="entry name" value="HLH_DNA-bd_sf"/>
</dbReference>
<dbReference type="AlphaFoldDB" id="A0A5A9NC15"/>
<gene>
    <name evidence="8" type="ORF">E1301_Tti014908</name>
</gene>
<dbReference type="GO" id="GO:0046983">
    <property type="term" value="F:protein dimerization activity"/>
    <property type="evidence" value="ECO:0007669"/>
    <property type="project" value="InterPro"/>
</dbReference>
<evidence type="ECO:0000256" key="5">
    <source>
        <dbReference type="ARBA" id="ARBA00023242"/>
    </source>
</evidence>
<dbReference type="InterPro" id="IPR011598">
    <property type="entry name" value="bHLH_dom"/>
</dbReference>
<evidence type="ECO:0000313" key="9">
    <source>
        <dbReference type="Proteomes" id="UP000324632"/>
    </source>
</evidence>
<dbReference type="Gene3D" id="4.10.280.10">
    <property type="entry name" value="Helix-loop-helix DNA-binding domain"/>
    <property type="match status" value="1"/>
</dbReference>
<comment type="subcellular location">
    <subcellularLocation>
        <location evidence="1">Nucleus</location>
    </subcellularLocation>
</comment>
<keyword evidence="2" id="KW-0678">Repressor</keyword>
<keyword evidence="5" id="KW-0539">Nucleus</keyword>
<dbReference type="SMART" id="SM00511">
    <property type="entry name" value="ORANGE"/>
    <property type="match status" value="1"/>
</dbReference>
<protein>
    <submittedName>
        <fullName evidence="8">Transcription factor HES-5 Hairy and enhancer of split 5</fullName>
    </submittedName>
</protein>
<dbReference type="InterPro" id="IPR003650">
    <property type="entry name" value="Orange_dom"/>
</dbReference>
<sequence>MAPTVYKVTETGTKKTNMRKPVVEKMRRDRINRCIEQLKVLLKTEIKASQPCGKLEKADILEMAVIHLKKSMRTNDNAHAQSYADGLSRCIQETARFLSVHNQLQTTKHALMGHFNNTVQPKTSEKVVCASAPKDSCQAVSKRAGEHVLWRPW</sequence>
<dbReference type="GO" id="GO:0003677">
    <property type="term" value="F:DNA binding"/>
    <property type="evidence" value="ECO:0007669"/>
    <property type="project" value="InterPro"/>
</dbReference>
<dbReference type="Pfam" id="PF00010">
    <property type="entry name" value="HLH"/>
    <property type="match status" value="1"/>
</dbReference>
<proteinExistence type="predicted"/>
<keyword evidence="4" id="KW-0804">Transcription</keyword>
<evidence type="ECO:0000256" key="2">
    <source>
        <dbReference type="ARBA" id="ARBA00022491"/>
    </source>
</evidence>
<evidence type="ECO:0000259" key="7">
    <source>
        <dbReference type="PROSITE" id="PS51054"/>
    </source>
</evidence>